<reference evidence="1 2" key="1">
    <citation type="submission" date="2019-01" db="EMBL/GenBank/DDBJ databases">
        <authorList>
            <person name="Ferrante I. M."/>
        </authorList>
    </citation>
    <scope>NUCLEOTIDE SEQUENCE [LARGE SCALE GENOMIC DNA]</scope>
    <source>
        <strain evidence="1 2">B856</strain>
    </source>
</reference>
<gene>
    <name evidence="1" type="ORF">PSNMU_V1.4_AUG-EV-PASAV3_0019420</name>
</gene>
<keyword evidence="2" id="KW-1185">Reference proteome</keyword>
<accession>A0A448YZH2</accession>
<evidence type="ECO:0000313" key="2">
    <source>
        <dbReference type="Proteomes" id="UP000291116"/>
    </source>
</evidence>
<name>A0A448YZH2_9STRA</name>
<proteinExistence type="predicted"/>
<sequence>MPKTNALASAWVQGTNSKMARVFPSHVLKHLSSICCPLLLSSFHSIQTVAIDNFVLISRWKASVTFAVDECQGRIAKHGWNESISFATKRKTKTPTCNQV</sequence>
<dbReference type="EMBL" id="CAACVS010000052">
    <property type="protein sequence ID" value="VEU35213.1"/>
    <property type="molecule type" value="Genomic_DNA"/>
</dbReference>
<dbReference type="Proteomes" id="UP000291116">
    <property type="component" value="Unassembled WGS sequence"/>
</dbReference>
<protein>
    <submittedName>
        <fullName evidence="1">Uncharacterized protein</fullName>
    </submittedName>
</protein>
<evidence type="ECO:0000313" key="1">
    <source>
        <dbReference type="EMBL" id="VEU35213.1"/>
    </source>
</evidence>
<organism evidence="1 2">
    <name type="scientific">Pseudo-nitzschia multistriata</name>
    <dbReference type="NCBI Taxonomy" id="183589"/>
    <lineage>
        <taxon>Eukaryota</taxon>
        <taxon>Sar</taxon>
        <taxon>Stramenopiles</taxon>
        <taxon>Ochrophyta</taxon>
        <taxon>Bacillariophyta</taxon>
        <taxon>Bacillariophyceae</taxon>
        <taxon>Bacillariophycidae</taxon>
        <taxon>Bacillariales</taxon>
        <taxon>Bacillariaceae</taxon>
        <taxon>Pseudo-nitzschia</taxon>
    </lineage>
</organism>
<dbReference type="AlphaFoldDB" id="A0A448YZH2"/>